<dbReference type="Proteomes" id="UP000770661">
    <property type="component" value="Unassembled WGS sequence"/>
</dbReference>
<evidence type="ECO:0000313" key="2">
    <source>
        <dbReference type="EMBL" id="KAG0715455.1"/>
    </source>
</evidence>
<sequence length="255" mass="28687">MRQACDMKRRKSEGDQYDWMVDYGFYLDQYKGDRVQTLGPADKKLYLLQKEKDENDRKRAKYHDQQSTSTEASGRSATQEELAACGNDNSQATTEIATERDPEYQPSTSTNPPAPSNITLTLPRKSLPHGSAELAARCKVSHRVATAMTSKFIKLGGGALNQCSVSTSTSHRQRTSAMKDAETRIKQELKDRMPEFMVLHWDGKIIKYETRRETDLAIVVSFPRADLRHQFLAAPCIPDGTGASMRDALTNTIRH</sequence>
<protein>
    <submittedName>
        <fullName evidence="2">Uncharacterized protein</fullName>
    </submittedName>
</protein>
<dbReference type="EMBL" id="JACEEZ010019688">
    <property type="protein sequence ID" value="KAG0715455.1"/>
    <property type="molecule type" value="Genomic_DNA"/>
</dbReference>
<proteinExistence type="predicted"/>
<keyword evidence="3" id="KW-1185">Reference proteome</keyword>
<reference evidence="2" key="1">
    <citation type="submission" date="2020-07" db="EMBL/GenBank/DDBJ databases">
        <title>The High-quality genome of the commercially important snow crab, Chionoecetes opilio.</title>
        <authorList>
            <person name="Jeong J.-H."/>
            <person name="Ryu S."/>
        </authorList>
    </citation>
    <scope>NUCLEOTIDE SEQUENCE</scope>
    <source>
        <strain evidence="2">MADBK_172401_WGS</strain>
        <tissue evidence="2">Digestive gland</tissue>
    </source>
</reference>
<dbReference type="AlphaFoldDB" id="A0A8J5CMA9"/>
<name>A0A8J5CMA9_CHIOP</name>
<feature type="region of interest" description="Disordered" evidence="1">
    <location>
        <begin position="49"/>
        <end position="124"/>
    </location>
</feature>
<evidence type="ECO:0000256" key="1">
    <source>
        <dbReference type="SAM" id="MobiDB-lite"/>
    </source>
</evidence>
<feature type="compositionally biased region" description="Polar residues" evidence="1">
    <location>
        <begin position="65"/>
        <end position="79"/>
    </location>
</feature>
<gene>
    <name evidence="2" type="ORF">GWK47_011892</name>
</gene>
<accession>A0A8J5CMA9</accession>
<evidence type="ECO:0000313" key="3">
    <source>
        <dbReference type="Proteomes" id="UP000770661"/>
    </source>
</evidence>
<feature type="compositionally biased region" description="Polar residues" evidence="1">
    <location>
        <begin position="87"/>
        <end position="96"/>
    </location>
</feature>
<organism evidence="2 3">
    <name type="scientific">Chionoecetes opilio</name>
    <name type="common">Atlantic snow crab</name>
    <name type="synonym">Cancer opilio</name>
    <dbReference type="NCBI Taxonomy" id="41210"/>
    <lineage>
        <taxon>Eukaryota</taxon>
        <taxon>Metazoa</taxon>
        <taxon>Ecdysozoa</taxon>
        <taxon>Arthropoda</taxon>
        <taxon>Crustacea</taxon>
        <taxon>Multicrustacea</taxon>
        <taxon>Malacostraca</taxon>
        <taxon>Eumalacostraca</taxon>
        <taxon>Eucarida</taxon>
        <taxon>Decapoda</taxon>
        <taxon>Pleocyemata</taxon>
        <taxon>Brachyura</taxon>
        <taxon>Eubrachyura</taxon>
        <taxon>Majoidea</taxon>
        <taxon>Majidae</taxon>
        <taxon>Chionoecetes</taxon>
    </lineage>
</organism>
<comment type="caution">
    <text evidence="2">The sequence shown here is derived from an EMBL/GenBank/DDBJ whole genome shotgun (WGS) entry which is preliminary data.</text>
</comment>